<dbReference type="FunFam" id="3.40.50.970:FF:000036">
    <property type="entry name" value="2-oxoglutarate dehydrogenase E1 component"/>
    <property type="match status" value="1"/>
</dbReference>
<accession>A0AA95EX21</accession>
<dbReference type="PIRSF" id="PIRSF000157">
    <property type="entry name" value="Oxoglu_dh_E1"/>
    <property type="match status" value="1"/>
</dbReference>
<dbReference type="PANTHER" id="PTHR23152:SF4">
    <property type="entry name" value="2-OXOADIPATE DEHYDROGENASE COMPLEX COMPONENT E1"/>
    <property type="match status" value="1"/>
</dbReference>
<comment type="cofactor">
    <cofactor evidence="1 6">
        <name>thiamine diphosphate</name>
        <dbReference type="ChEBI" id="CHEBI:58937"/>
    </cofactor>
</comment>
<dbReference type="GO" id="GO:0005829">
    <property type="term" value="C:cytosol"/>
    <property type="evidence" value="ECO:0007669"/>
    <property type="project" value="TreeGrafter"/>
</dbReference>
<dbReference type="NCBIfam" id="NF006914">
    <property type="entry name" value="PRK09404.1"/>
    <property type="match status" value="1"/>
</dbReference>
<comment type="function">
    <text evidence="6">E1 component of the 2-oxoglutarate dehydrogenase (OGDH) complex which catalyzes the decarboxylation of 2-oxoglutarate, the first step in the conversion of 2-oxoglutarate to succinyl-CoA and CO(2).</text>
</comment>
<dbReference type="InterPro" id="IPR023784">
    <property type="entry name" value="2oxoglutarate_DH_E1_bac"/>
</dbReference>
<comment type="catalytic activity">
    <reaction evidence="5 6">
        <text>N(6)-[(R)-lipoyl]-L-lysyl-[protein] + 2-oxoglutarate + H(+) = N(6)-[(R)-S(8)-succinyldihydrolipoyl]-L-lysyl-[protein] + CO2</text>
        <dbReference type="Rhea" id="RHEA:12188"/>
        <dbReference type="Rhea" id="RHEA-COMP:10474"/>
        <dbReference type="Rhea" id="RHEA-COMP:20092"/>
        <dbReference type="ChEBI" id="CHEBI:15378"/>
        <dbReference type="ChEBI" id="CHEBI:16526"/>
        <dbReference type="ChEBI" id="CHEBI:16810"/>
        <dbReference type="ChEBI" id="CHEBI:83099"/>
        <dbReference type="ChEBI" id="CHEBI:83120"/>
        <dbReference type="EC" id="1.2.4.2"/>
    </reaction>
</comment>
<dbReference type="Pfam" id="PF02779">
    <property type="entry name" value="Transket_pyr"/>
    <property type="match status" value="1"/>
</dbReference>
<evidence type="ECO:0000256" key="1">
    <source>
        <dbReference type="ARBA" id="ARBA00001964"/>
    </source>
</evidence>
<keyword evidence="2 6" id="KW-0560">Oxidoreductase</keyword>
<dbReference type="Pfam" id="PF00676">
    <property type="entry name" value="E1_dh"/>
    <property type="match status" value="1"/>
</dbReference>
<dbReference type="SMART" id="SM00861">
    <property type="entry name" value="Transket_pyr"/>
    <property type="match status" value="1"/>
</dbReference>
<evidence type="ECO:0000256" key="2">
    <source>
        <dbReference type="ARBA" id="ARBA00023002"/>
    </source>
</evidence>
<comment type="similarity">
    <text evidence="6">Belongs to the alpha-ketoglutarate dehydrogenase family.</text>
</comment>
<comment type="subunit">
    <text evidence="6">Homodimer. Part of the 2-oxoglutarate dehydrogenase (OGDH) complex composed of E1 (2-oxoglutarate dehydrogenase), E2 (dihydrolipoamide succinyltransferase) and E3 (dihydrolipoamide dehydrogenase); the complex contains multiple copies of the three enzymatic components (E1, E2 and E3).</text>
</comment>
<dbReference type="GO" id="GO:0006096">
    <property type="term" value="P:glycolytic process"/>
    <property type="evidence" value="ECO:0007669"/>
    <property type="project" value="UniProtKB-UniRule"/>
</dbReference>
<organism evidence="8 9">
    <name type="scientific">Candidatus Cohnella colombiensis</name>
    <dbReference type="NCBI Taxonomy" id="3121368"/>
    <lineage>
        <taxon>Bacteria</taxon>
        <taxon>Bacillati</taxon>
        <taxon>Bacillota</taxon>
        <taxon>Bacilli</taxon>
        <taxon>Bacillales</taxon>
        <taxon>Paenibacillaceae</taxon>
        <taxon>Cohnella</taxon>
    </lineage>
</organism>
<dbReference type="Gene3D" id="1.10.287.1150">
    <property type="entry name" value="TPP helical domain"/>
    <property type="match status" value="1"/>
</dbReference>
<dbReference type="NCBIfam" id="NF008907">
    <property type="entry name" value="PRK12270.1"/>
    <property type="match status" value="1"/>
</dbReference>
<dbReference type="Pfam" id="PF16870">
    <property type="entry name" value="OxoGdeHyase_C"/>
    <property type="match status" value="1"/>
</dbReference>
<dbReference type="GO" id="GO:0030976">
    <property type="term" value="F:thiamine pyrophosphate binding"/>
    <property type="evidence" value="ECO:0007669"/>
    <property type="project" value="UniProtKB-UniRule"/>
</dbReference>
<dbReference type="InterPro" id="IPR031717">
    <property type="entry name" value="ODO-1/KGD_C"/>
</dbReference>
<gene>
    <name evidence="6" type="primary">odhA</name>
    <name evidence="8" type="ORF">P0Y55_13125</name>
</gene>
<dbReference type="InterPro" id="IPR001017">
    <property type="entry name" value="DH_E1"/>
</dbReference>
<dbReference type="GO" id="GO:0006099">
    <property type="term" value="P:tricarboxylic acid cycle"/>
    <property type="evidence" value="ECO:0007669"/>
    <property type="project" value="TreeGrafter"/>
</dbReference>
<dbReference type="InterPro" id="IPR011603">
    <property type="entry name" value="2oxoglutarate_DH_E1"/>
</dbReference>
<dbReference type="Proteomes" id="UP001178662">
    <property type="component" value="Chromosome"/>
</dbReference>
<keyword evidence="9" id="KW-1185">Reference proteome</keyword>
<keyword evidence="4 6" id="KW-0324">Glycolysis</keyword>
<dbReference type="NCBIfam" id="TIGR00239">
    <property type="entry name" value="2oxo_dh_E1"/>
    <property type="match status" value="1"/>
</dbReference>
<keyword evidence="3 6" id="KW-0786">Thiamine pyrophosphate</keyword>
<dbReference type="AlphaFoldDB" id="A0AA95EX21"/>
<protein>
    <recommendedName>
        <fullName evidence="6">2-oxoglutarate dehydrogenase E1 component</fullName>
        <ecNumber evidence="6">1.2.4.2</ecNumber>
    </recommendedName>
    <alternativeName>
        <fullName evidence="6">Alpha-ketoglutarate dehydrogenase</fullName>
    </alternativeName>
</protein>
<dbReference type="GO" id="GO:0004591">
    <property type="term" value="F:oxoglutarate dehydrogenase (succinyl-transferring) activity"/>
    <property type="evidence" value="ECO:0007669"/>
    <property type="project" value="UniProtKB-UniRule"/>
</dbReference>
<dbReference type="FunFam" id="3.40.50.11610:FF:000002">
    <property type="entry name" value="2-oxoglutarate dehydrogenase E1 component"/>
    <property type="match status" value="1"/>
</dbReference>
<evidence type="ECO:0000256" key="3">
    <source>
        <dbReference type="ARBA" id="ARBA00023052"/>
    </source>
</evidence>
<dbReference type="EMBL" id="CP119317">
    <property type="protein sequence ID" value="WEK53517.1"/>
    <property type="molecule type" value="Genomic_DNA"/>
</dbReference>
<evidence type="ECO:0000313" key="9">
    <source>
        <dbReference type="Proteomes" id="UP001178662"/>
    </source>
</evidence>
<dbReference type="CDD" id="cd02016">
    <property type="entry name" value="TPP_E1_OGDC_like"/>
    <property type="match status" value="1"/>
</dbReference>
<evidence type="ECO:0000256" key="6">
    <source>
        <dbReference type="HAMAP-Rule" id="MF_01169"/>
    </source>
</evidence>
<name>A0AA95EX21_9BACL</name>
<evidence type="ECO:0000256" key="5">
    <source>
        <dbReference type="ARBA" id="ARBA00051911"/>
    </source>
</evidence>
<dbReference type="InterPro" id="IPR042179">
    <property type="entry name" value="KGD_C_sf"/>
</dbReference>
<sequence>MFNEQLSSLEQWQQYYGPNLGYIQQQYELYAQDPQSVSASYRDLFAKFGAPPKSEEVASTTAGATTGTAKGTGIPDSKVLKKAIAARKLSMHTRRFGHLAANIDPLELNPKASLNVLDPQTYGLSEADLRLLPPDCIWEDAPHAFNDAWEAYLKLREVYTGSIAYEFGHVHNEDERDWLHLQAESIIPNNKLLASERETLLRKLLEAELFEDFLQRTFVGQKRFSAEGVESLVPLVDEIVHELINFGNRNIVMGMAHRGRLNVLAHVLGKPYGHIFSEFHHSPNKNLIPSEGSIGINYGWTGDVKYHLGANRSIPTGQTAESRITLANNPSHLEYVNPVVAGFARAAQENRGNRGFPEQNLDAAASIIMHGDAAFSGEGIVAETLNFENLRGYTNGGTIHIIVNNRIGFTTESFDSRSTHYASDLAKGFEIPILHVNADDPEACIAAARMASEYRALFKKDFLIDLIGYRRYGHNETDDPETTQPLIYKKVKAHSTVSRIYSDRLVQSGSLSEEAASQLKQDVQRKLKEAYDEVKLKPPADPVKHTNRVEDTLLNTVETRIKLDTLRSINEGLLRYPETFNVYPKLQRILERRATALNDGEKVDWGHAETLAFASILAQGTPIRLSGQDVERATFAHRNLVLHDAISGETFCPLHELPEAKASFAIHNSPLSEAGVLGFEYGYNVFAPETLNIWEAQYGDFVNCAQVLIDQFISAGHSKWTQRSGLVMLLPHGYEGQGPEHSSARLERFLQLSGEENWTVAYLSSAAQYFHLLRRQAAIANTESARPLVLMAPKSLIRNPHVASPASAFTEGSFQPVLEQDGLGLKTQRVNRLVLCTGKVAIDLADEISKTSGEVERDELHIARVEQLYPFPKQELDTIIKRYPKLTEIVWVQEEPKNMGAWSYIEPRIRELAPEGVAVQYIGRPDRSSPASGYQQVHTLEQNYIISHALQVNTQNKQLAYNSGR</sequence>
<dbReference type="Gene3D" id="3.40.50.11610">
    <property type="entry name" value="Multifunctional 2-oxoglutarate metabolism enzyme, C-terminal domain"/>
    <property type="match status" value="1"/>
</dbReference>
<dbReference type="SUPFAM" id="SSF52518">
    <property type="entry name" value="Thiamin diphosphate-binding fold (THDP-binding)"/>
    <property type="match status" value="2"/>
</dbReference>
<feature type="domain" description="Transketolase-like pyrimidine-binding" evidence="7">
    <location>
        <begin position="603"/>
        <end position="799"/>
    </location>
</feature>
<dbReference type="Pfam" id="PF16078">
    <property type="entry name" value="2-oxogl_dehyd_N"/>
    <property type="match status" value="1"/>
</dbReference>
<dbReference type="HAMAP" id="MF_01169">
    <property type="entry name" value="SucA_OdhA"/>
    <property type="match status" value="1"/>
</dbReference>
<dbReference type="Gene3D" id="3.40.50.970">
    <property type="match status" value="1"/>
</dbReference>
<evidence type="ECO:0000259" key="7">
    <source>
        <dbReference type="SMART" id="SM00861"/>
    </source>
</evidence>
<dbReference type="PANTHER" id="PTHR23152">
    <property type="entry name" value="2-OXOGLUTARATE DEHYDROGENASE"/>
    <property type="match status" value="1"/>
</dbReference>
<dbReference type="Gene3D" id="3.40.50.12470">
    <property type="match status" value="1"/>
</dbReference>
<evidence type="ECO:0000256" key="4">
    <source>
        <dbReference type="ARBA" id="ARBA00023152"/>
    </source>
</evidence>
<dbReference type="GO" id="GO:0045252">
    <property type="term" value="C:oxoglutarate dehydrogenase complex"/>
    <property type="evidence" value="ECO:0007669"/>
    <property type="project" value="TreeGrafter"/>
</dbReference>
<proteinExistence type="inferred from homology"/>
<evidence type="ECO:0000313" key="8">
    <source>
        <dbReference type="EMBL" id="WEK53517.1"/>
    </source>
</evidence>
<dbReference type="InterPro" id="IPR032106">
    <property type="entry name" value="2-oxogl_dehyd_N"/>
</dbReference>
<reference evidence="8" key="1">
    <citation type="submission" date="2023-03" db="EMBL/GenBank/DDBJ databases">
        <title>Andean soil-derived lignocellulolytic bacterial consortium as a source of novel taxa and putative plastic-active enzymes.</title>
        <authorList>
            <person name="Diaz-Garcia L."/>
            <person name="Chuvochina M."/>
            <person name="Feuerriegel G."/>
            <person name="Bunk B."/>
            <person name="Sproer C."/>
            <person name="Streit W.R."/>
            <person name="Rodriguez L.M."/>
            <person name="Overmann J."/>
            <person name="Jimenez D.J."/>
        </authorList>
    </citation>
    <scope>NUCLEOTIDE SEQUENCE</scope>
    <source>
        <strain evidence="8">MAG 2441</strain>
    </source>
</reference>
<dbReference type="EC" id="1.2.4.2" evidence="6"/>
<dbReference type="InterPro" id="IPR005475">
    <property type="entry name" value="Transketolase-like_Pyr-bd"/>
</dbReference>
<dbReference type="InterPro" id="IPR029061">
    <property type="entry name" value="THDP-binding"/>
</dbReference>